<keyword evidence="7 11" id="KW-0648">Protein biosynthesis</keyword>
<evidence type="ECO:0000256" key="6">
    <source>
        <dbReference type="ARBA" id="ARBA00022840"/>
    </source>
</evidence>
<dbReference type="Gene3D" id="1.10.150.380">
    <property type="entry name" value="GatB domain, N-terminal subdomain"/>
    <property type="match status" value="1"/>
</dbReference>
<dbReference type="InterPro" id="IPR003789">
    <property type="entry name" value="Asn/Gln_tRNA_amidoTrase-B-like"/>
</dbReference>
<proteinExistence type="inferred from homology"/>
<dbReference type="InterPro" id="IPR006075">
    <property type="entry name" value="Asn/Gln-tRNA_Trfase_suB/E_cat"/>
</dbReference>
<evidence type="ECO:0000256" key="2">
    <source>
        <dbReference type="ARBA" id="ARBA00011123"/>
    </source>
</evidence>
<evidence type="ECO:0000256" key="4">
    <source>
        <dbReference type="ARBA" id="ARBA00022598"/>
    </source>
</evidence>
<dbReference type="PANTHER" id="PTHR11659">
    <property type="entry name" value="GLUTAMYL-TRNA GLN AMIDOTRANSFERASE SUBUNIT B MITOCHONDRIAL AND PROKARYOTIC PET112-RELATED"/>
    <property type="match status" value="1"/>
</dbReference>
<dbReference type="PANTHER" id="PTHR11659:SF0">
    <property type="entry name" value="GLUTAMYL-TRNA(GLN) AMIDOTRANSFERASE SUBUNIT B, MITOCHONDRIAL"/>
    <property type="match status" value="1"/>
</dbReference>
<evidence type="ECO:0000256" key="8">
    <source>
        <dbReference type="ARBA" id="ARBA00024799"/>
    </source>
</evidence>
<reference evidence="13 14" key="1">
    <citation type="submission" date="2015-11" db="EMBL/GenBank/DDBJ databases">
        <title>Evidence for parallel genomic evolution in an endosymbiosis of termite gut flagellates.</title>
        <authorList>
            <person name="Zheng H."/>
        </authorList>
    </citation>
    <scope>NUCLEOTIDE SEQUENCE [LARGE SCALE GENOMIC DNA]</scope>
    <source>
        <strain evidence="13 14">CET450</strain>
    </source>
</reference>
<comment type="function">
    <text evidence="8 11">Allows the formation of correctly charged Asn-tRNA(Asn) or Gln-tRNA(Gln) through the transamidation of misacylated Asp-tRNA(Asn) or Glu-tRNA(Gln) in organisms which lack either or both of asparaginyl-tRNA or glutaminyl-tRNA synthetases. The reaction takes place in the presence of glutamine and ATP through an activated phospho-Asp-tRNA(Asn) or phospho-Glu-tRNA(Gln).</text>
</comment>
<evidence type="ECO:0000313" key="14">
    <source>
        <dbReference type="Proteomes" id="UP000095237"/>
    </source>
</evidence>
<dbReference type="InterPro" id="IPR004413">
    <property type="entry name" value="GatB"/>
</dbReference>
<keyword evidence="5 11" id="KW-0547">Nucleotide-binding</keyword>
<dbReference type="GO" id="GO:0006412">
    <property type="term" value="P:translation"/>
    <property type="evidence" value="ECO:0007669"/>
    <property type="project" value="UniProtKB-UniRule"/>
</dbReference>
<dbReference type="GO" id="GO:0016740">
    <property type="term" value="F:transferase activity"/>
    <property type="evidence" value="ECO:0007669"/>
    <property type="project" value="UniProtKB-KW"/>
</dbReference>
<gene>
    <name evidence="11" type="primary">gatB</name>
    <name evidence="13" type="ORF">ATZ36_00850</name>
</gene>
<evidence type="ECO:0000313" key="13">
    <source>
        <dbReference type="EMBL" id="OEG70479.1"/>
    </source>
</evidence>
<dbReference type="EMBL" id="LNVX01000324">
    <property type="protein sequence ID" value="OEG70479.1"/>
    <property type="molecule type" value="Genomic_DNA"/>
</dbReference>
<dbReference type="GO" id="GO:0070681">
    <property type="term" value="P:glutaminyl-tRNAGln biosynthesis via transamidation"/>
    <property type="evidence" value="ECO:0007669"/>
    <property type="project" value="TreeGrafter"/>
</dbReference>
<evidence type="ECO:0000256" key="11">
    <source>
        <dbReference type="HAMAP-Rule" id="MF_00121"/>
    </source>
</evidence>
<dbReference type="InterPro" id="IPR018027">
    <property type="entry name" value="Asn/Gln_amidotransferase"/>
</dbReference>
<dbReference type="Pfam" id="PF02637">
    <property type="entry name" value="GatB_Yqey"/>
    <property type="match status" value="1"/>
</dbReference>
<comment type="catalytic activity">
    <reaction evidence="9 11">
        <text>L-aspartyl-tRNA(Asn) + L-glutamine + ATP + H2O = L-asparaginyl-tRNA(Asn) + L-glutamate + ADP + phosphate + 2 H(+)</text>
        <dbReference type="Rhea" id="RHEA:14513"/>
        <dbReference type="Rhea" id="RHEA-COMP:9674"/>
        <dbReference type="Rhea" id="RHEA-COMP:9677"/>
        <dbReference type="ChEBI" id="CHEBI:15377"/>
        <dbReference type="ChEBI" id="CHEBI:15378"/>
        <dbReference type="ChEBI" id="CHEBI:29985"/>
        <dbReference type="ChEBI" id="CHEBI:30616"/>
        <dbReference type="ChEBI" id="CHEBI:43474"/>
        <dbReference type="ChEBI" id="CHEBI:58359"/>
        <dbReference type="ChEBI" id="CHEBI:78515"/>
        <dbReference type="ChEBI" id="CHEBI:78516"/>
        <dbReference type="ChEBI" id="CHEBI:456216"/>
    </reaction>
</comment>
<evidence type="ECO:0000256" key="5">
    <source>
        <dbReference type="ARBA" id="ARBA00022741"/>
    </source>
</evidence>
<organism evidence="13 14">
    <name type="scientific">Endomicrobium trichonymphae</name>
    <dbReference type="NCBI Taxonomy" id="1408204"/>
    <lineage>
        <taxon>Bacteria</taxon>
        <taxon>Pseudomonadati</taxon>
        <taxon>Elusimicrobiota</taxon>
        <taxon>Endomicrobiia</taxon>
        <taxon>Endomicrobiales</taxon>
        <taxon>Endomicrobiaceae</taxon>
        <taxon>Candidatus Endomicrobiellum</taxon>
    </lineage>
</organism>
<dbReference type="NCBIfam" id="NF004012">
    <property type="entry name" value="PRK05477.1-2"/>
    <property type="match status" value="1"/>
</dbReference>
<sequence length="493" mass="54956">MTDYETVVGLEVHMQINTKSKVFCECSTQFGAEPNSNTCVICTSQPGAIPILNKKAVETVVKTGLALDFTISKQCTFARKQYFYPDVPKNYQITQSEPPLCSRGKLAITVGGKEKIINITRIHLEEDAGKLVHEIGSKKLDYSLLDLNRAGVGLMELVTEPEITSQYEALEFLKELKNIVEYLGTSECSMEEGKMRCDVNVSIRPTEQKELGTRVEIKNMNSISGVRDAIAYEVERQKEVLDSGGKLTQETRLWEAEEGITKPMRSKESALDYRYFPEPDLVPFNLPDSFIEELQKQVLELPRARKARFIKDYGLSKYDADYLTSTRMVADYYEEALNVLKDKNHDSLPGNFVTAAKLLANWISTELNAKLNASKTCIAEAPVSSQNLTKLVSLILDGTISGKIAKTVFEEMYEKSADPEKIVKEKGLVQISDEPAILRICEEAISESPKAVAEFKSGKERAIGAIVGLVMKKSKGKANPQLVNKILLEKLKA</sequence>
<dbReference type="NCBIfam" id="TIGR00133">
    <property type="entry name" value="gatB"/>
    <property type="match status" value="1"/>
</dbReference>
<name>A0A1E5IJ08_ENDTX</name>
<dbReference type="NCBIfam" id="NF004014">
    <property type="entry name" value="PRK05477.1-4"/>
    <property type="match status" value="1"/>
</dbReference>
<dbReference type="InterPro" id="IPR042114">
    <property type="entry name" value="GatB_C_1"/>
</dbReference>
<dbReference type="InterPro" id="IPR017958">
    <property type="entry name" value="Gln-tRNA_amidoTrfase_suB_CS"/>
</dbReference>
<dbReference type="InterPro" id="IPR023168">
    <property type="entry name" value="GatB_Yqey_C_2"/>
</dbReference>
<evidence type="ECO:0000256" key="9">
    <source>
        <dbReference type="ARBA" id="ARBA00047380"/>
    </source>
</evidence>
<dbReference type="GO" id="GO:0005524">
    <property type="term" value="F:ATP binding"/>
    <property type="evidence" value="ECO:0007669"/>
    <property type="project" value="UniProtKB-KW"/>
</dbReference>
<dbReference type="SUPFAM" id="SSF55931">
    <property type="entry name" value="Glutamine synthetase/guanido kinase"/>
    <property type="match status" value="1"/>
</dbReference>
<dbReference type="GO" id="GO:0050566">
    <property type="term" value="F:asparaginyl-tRNA synthase (glutamine-hydrolyzing) activity"/>
    <property type="evidence" value="ECO:0007669"/>
    <property type="project" value="RHEA"/>
</dbReference>
<comment type="caution">
    <text evidence="13">The sequence shown here is derived from an EMBL/GenBank/DDBJ whole genome shotgun (WGS) entry which is preliminary data.</text>
</comment>
<dbReference type="Proteomes" id="UP000095237">
    <property type="component" value="Unassembled WGS sequence"/>
</dbReference>
<comment type="similarity">
    <text evidence="1 11">Belongs to the GatB/GatE family. GatB subfamily.</text>
</comment>
<dbReference type="GO" id="GO:0050567">
    <property type="term" value="F:glutaminyl-tRNA synthase (glutamine-hydrolyzing) activity"/>
    <property type="evidence" value="ECO:0007669"/>
    <property type="project" value="UniProtKB-UniRule"/>
</dbReference>
<dbReference type="Pfam" id="PF02934">
    <property type="entry name" value="GatB_N"/>
    <property type="match status" value="1"/>
</dbReference>
<evidence type="ECO:0000256" key="3">
    <source>
        <dbReference type="ARBA" id="ARBA00016923"/>
    </source>
</evidence>
<keyword evidence="14" id="KW-1185">Reference proteome</keyword>
<feature type="domain" description="Asn/Gln amidotransferase" evidence="12">
    <location>
        <begin position="331"/>
        <end position="491"/>
    </location>
</feature>
<dbReference type="SMART" id="SM00845">
    <property type="entry name" value="GatB_Yqey"/>
    <property type="match status" value="1"/>
</dbReference>
<dbReference type="Gene3D" id="1.10.10.410">
    <property type="match status" value="1"/>
</dbReference>
<dbReference type="SUPFAM" id="SSF89095">
    <property type="entry name" value="GatB/YqeY motif"/>
    <property type="match status" value="1"/>
</dbReference>
<evidence type="ECO:0000256" key="7">
    <source>
        <dbReference type="ARBA" id="ARBA00022917"/>
    </source>
</evidence>
<dbReference type="EC" id="6.3.5.-" evidence="11"/>
<evidence type="ECO:0000256" key="1">
    <source>
        <dbReference type="ARBA" id="ARBA00005306"/>
    </source>
</evidence>
<comment type="catalytic activity">
    <reaction evidence="10 11">
        <text>L-glutamyl-tRNA(Gln) + L-glutamine + ATP + H2O = L-glutaminyl-tRNA(Gln) + L-glutamate + ADP + phosphate + H(+)</text>
        <dbReference type="Rhea" id="RHEA:17521"/>
        <dbReference type="Rhea" id="RHEA-COMP:9681"/>
        <dbReference type="Rhea" id="RHEA-COMP:9684"/>
        <dbReference type="ChEBI" id="CHEBI:15377"/>
        <dbReference type="ChEBI" id="CHEBI:15378"/>
        <dbReference type="ChEBI" id="CHEBI:29985"/>
        <dbReference type="ChEBI" id="CHEBI:30616"/>
        <dbReference type="ChEBI" id="CHEBI:43474"/>
        <dbReference type="ChEBI" id="CHEBI:58359"/>
        <dbReference type="ChEBI" id="CHEBI:78520"/>
        <dbReference type="ChEBI" id="CHEBI:78521"/>
        <dbReference type="ChEBI" id="CHEBI:456216"/>
    </reaction>
</comment>
<comment type="subunit">
    <text evidence="2 11">Heterotrimer of A, B and C subunits.</text>
</comment>
<evidence type="ECO:0000256" key="10">
    <source>
        <dbReference type="ARBA" id="ARBA00047913"/>
    </source>
</evidence>
<keyword evidence="4 11" id="KW-0436">Ligase</keyword>
<dbReference type="PROSITE" id="PS01234">
    <property type="entry name" value="GATB"/>
    <property type="match status" value="1"/>
</dbReference>
<keyword evidence="13" id="KW-0808">Transferase</keyword>
<dbReference type="AlphaFoldDB" id="A0A1E5IJ08"/>
<dbReference type="InterPro" id="IPR014746">
    <property type="entry name" value="Gln_synth/guanido_kin_cat_dom"/>
</dbReference>
<dbReference type="InterPro" id="IPR017959">
    <property type="entry name" value="Asn/Gln-tRNA_amidoTrfase_suB/E"/>
</dbReference>
<protein>
    <recommendedName>
        <fullName evidence="3 11">Aspartyl/glutamyl-tRNA(Asn/Gln) amidotransferase subunit B</fullName>
        <shortName evidence="11">Asp/Glu-ADT subunit B</shortName>
        <ecNumber evidence="11">6.3.5.-</ecNumber>
    </recommendedName>
</protein>
<keyword evidence="6 11" id="KW-0067">ATP-binding</keyword>
<dbReference type="HAMAP" id="MF_00121">
    <property type="entry name" value="GatB"/>
    <property type="match status" value="1"/>
</dbReference>
<accession>A0A1E5IJ08</accession>
<dbReference type="FunFam" id="1.10.10.410:FF:000001">
    <property type="entry name" value="Aspartyl/glutamyl-tRNA(Asn/Gln) amidotransferase subunit B"/>
    <property type="match status" value="1"/>
</dbReference>
<evidence type="ECO:0000259" key="12">
    <source>
        <dbReference type="SMART" id="SM00845"/>
    </source>
</evidence>